<dbReference type="Proteomes" id="UP001305779">
    <property type="component" value="Unassembled WGS sequence"/>
</dbReference>
<comment type="caution">
    <text evidence="4">The sequence shown here is derived from an EMBL/GenBank/DDBJ whole genome shotgun (WGS) entry which is preliminary data.</text>
</comment>
<dbReference type="EMBL" id="JAXOVC010000011">
    <property type="protein sequence ID" value="KAK4495754.1"/>
    <property type="molecule type" value="Genomic_DNA"/>
</dbReference>
<evidence type="ECO:0000313" key="5">
    <source>
        <dbReference type="Proteomes" id="UP001305779"/>
    </source>
</evidence>
<keyword evidence="3" id="KW-0812">Transmembrane</keyword>
<keyword evidence="3" id="KW-0472">Membrane</keyword>
<name>A0ABR0E2V3_ZASCE</name>
<dbReference type="Pfam" id="PF00328">
    <property type="entry name" value="His_Phos_2"/>
    <property type="match status" value="1"/>
</dbReference>
<feature type="region of interest" description="Disordered" evidence="2">
    <location>
        <begin position="1"/>
        <end position="20"/>
    </location>
</feature>
<evidence type="ECO:0008006" key="6">
    <source>
        <dbReference type="Google" id="ProtNLM"/>
    </source>
</evidence>
<keyword evidence="3" id="KW-1133">Transmembrane helix</keyword>
<evidence type="ECO:0000256" key="2">
    <source>
        <dbReference type="SAM" id="MobiDB-lite"/>
    </source>
</evidence>
<protein>
    <recommendedName>
        <fullName evidence="6">Histidine acid phosphatase</fullName>
    </recommendedName>
</protein>
<evidence type="ECO:0000313" key="4">
    <source>
        <dbReference type="EMBL" id="KAK4495754.1"/>
    </source>
</evidence>
<organism evidence="4 5">
    <name type="scientific">Zasmidium cellare</name>
    <name type="common">Wine cellar mold</name>
    <name type="synonym">Racodium cellare</name>
    <dbReference type="NCBI Taxonomy" id="395010"/>
    <lineage>
        <taxon>Eukaryota</taxon>
        <taxon>Fungi</taxon>
        <taxon>Dikarya</taxon>
        <taxon>Ascomycota</taxon>
        <taxon>Pezizomycotina</taxon>
        <taxon>Dothideomycetes</taxon>
        <taxon>Dothideomycetidae</taxon>
        <taxon>Mycosphaerellales</taxon>
        <taxon>Mycosphaerellaceae</taxon>
        <taxon>Zasmidium</taxon>
    </lineage>
</organism>
<evidence type="ECO:0000256" key="1">
    <source>
        <dbReference type="ARBA" id="ARBA00005375"/>
    </source>
</evidence>
<dbReference type="InterPro" id="IPR000560">
    <property type="entry name" value="His_Pase_clade-2"/>
</dbReference>
<dbReference type="SUPFAM" id="SSF53254">
    <property type="entry name" value="Phosphoglycerate mutase-like"/>
    <property type="match status" value="1"/>
</dbReference>
<feature type="transmembrane region" description="Helical" evidence="3">
    <location>
        <begin position="414"/>
        <end position="439"/>
    </location>
</feature>
<sequence length="466" mass="50725">MEIVSPVPPKQGVRTTADHNSGTSKFYKNYQMTNLGATQCFNSGTYYRNRYVVDGAQDQIAGISPLDADPTQLWVSAPDQSVLFQTAQNFAQGLYPPLGSLDSDLATQELANGTSISSPLNGYQYIHIQGEADNAPDTIWLKGDDECPAWTNASNEYKTSEEYWDTVRGSWEFYGQFVPLLGGIIDSGLNISYVQAYNVFDLLNTAKVQNASVAEQISNEDLDQARYFADEWEWNMNFNASNMDRAIGGMSLAGGILRQLESVVKDEATTKFSLMTGSYDTFLAFFGLVDLPAVSADFMGLPDYASTMAFEVFSDADDATFPTNPEEGLRIRYLFRNGTGSDEELTAYPLFGQEEESMPYGSFMSSLRERAITSVGEWCQRCGADADFCLAETSNGTSEAVETKDSSDSDLSNAAAGGIGAGVTIAVIAILGVIAWVLLARRRKQAANRLPVEKTRSDSGSGSDVV</sequence>
<dbReference type="InterPro" id="IPR029033">
    <property type="entry name" value="His_PPase_superfam"/>
</dbReference>
<dbReference type="PANTHER" id="PTHR11567:SF142">
    <property type="entry name" value="PHOSPHOGLYCERATE MUTASE-LIKE PROTEIN"/>
    <property type="match status" value="1"/>
</dbReference>
<reference evidence="4 5" key="1">
    <citation type="journal article" date="2023" name="G3 (Bethesda)">
        <title>A chromosome-level genome assembly of Zasmidium syzygii isolated from banana leaves.</title>
        <authorList>
            <person name="van Westerhoven A.C."/>
            <person name="Mehrabi R."/>
            <person name="Talebi R."/>
            <person name="Steentjes M.B.F."/>
            <person name="Corcolon B."/>
            <person name="Chong P.A."/>
            <person name="Kema G.H.J."/>
            <person name="Seidl M.F."/>
        </authorList>
    </citation>
    <scope>NUCLEOTIDE SEQUENCE [LARGE SCALE GENOMIC DNA]</scope>
    <source>
        <strain evidence="4 5">P124</strain>
    </source>
</reference>
<dbReference type="InterPro" id="IPR050645">
    <property type="entry name" value="Histidine_acid_phosphatase"/>
</dbReference>
<gene>
    <name evidence="4" type="ORF">PRZ48_013022</name>
</gene>
<keyword evidence="5" id="KW-1185">Reference proteome</keyword>
<accession>A0ABR0E2V3</accession>
<dbReference type="PANTHER" id="PTHR11567">
    <property type="entry name" value="ACID PHOSPHATASE-RELATED"/>
    <property type="match status" value="1"/>
</dbReference>
<proteinExistence type="inferred from homology"/>
<evidence type="ECO:0000256" key="3">
    <source>
        <dbReference type="SAM" id="Phobius"/>
    </source>
</evidence>
<dbReference type="Gene3D" id="3.40.50.1240">
    <property type="entry name" value="Phosphoglycerate mutase-like"/>
    <property type="match status" value="1"/>
</dbReference>
<comment type="similarity">
    <text evidence="1">Belongs to the histidine acid phosphatase family.</text>
</comment>